<dbReference type="OrthoDB" id="10265971at2759"/>
<reference evidence="2 3" key="1">
    <citation type="submission" date="2018-05" db="EMBL/GenBank/DDBJ databases">
        <title>Genome sequencing and assembly of the regulated plant pathogen Lachnellula willkommii and related sister species for the development of diagnostic species identification markers.</title>
        <authorList>
            <person name="Giroux E."/>
            <person name="Bilodeau G."/>
        </authorList>
    </citation>
    <scope>NUCLEOTIDE SEQUENCE [LARGE SCALE GENOMIC DNA]</scope>
    <source>
        <strain evidence="2 3">CBS 268.59</strain>
    </source>
</reference>
<name>A0A8T9C8B8_9HELO</name>
<sequence>MSSPMIALVPLVNRIRKYWTTSNYAAQSIDFPSVEIHDVETAPEKRPRTLKHLIKANHVNHSIIYHNLQYHNHMPHLLGSAYLLGANPEQLQKIYDEESKELEAWEDSPAEVTDSDWREFLGDKRYQRAYVDFYEDELALKYNYDWKKVADEYLFSGKEPLINGVIGGLGHPLIHLGYAYELSSKELGVEALAMSSTAYNFLHKYIDDPKYTRPSTYSSISPLEILHKLASDTRFDGLFPSKGASNIEPLFTQHEPLVLEYWNAWTISNPTEQFRDSQEAAMNLLVRTVKPGTHAYDFFMVHLLTTSHAVRILLPMIPKKFHVSLVRQWWLLVIAVYVAQLRPEIDEGMEVKPSKNWKYVEEKAVSGPWATDAHYVKALRAMKEAAFTWGDVHDRYLSAATHFADDFNGWTGFGAMDEEN</sequence>
<dbReference type="InterPro" id="IPR025337">
    <property type="entry name" value="Questin_oxidase-like"/>
</dbReference>
<dbReference type="PANTHER" id="PTHR35870">
    <property type="entry name" value="PROTEIN, PUTATIVE (AFU_ORTHOLOGUE AFUA_5G03330)-RELATED"/>
    <property type="match status" value="1"/>
</dbReference>
<comment type="caution">
    <text evidence="2">The sequence shown here is derived from an EMBL/GenBank/DDBJ whole genome shotgun (WGS) entry which is preliminary data.</text>
</comment>
<proteinExistence type="predicted"/>
<keyword evidence="3" id="KW-1185">Reference proteome</keyword>
<dbReference type="EMBL" id="QGMK01000389">
    <property type="protein sequence ID" value="TVY82009.1"/>
    <property type="molecule type" value="Genomic_DNA"/>
</dbReference>
<organism evidence="2 3">
    <name type="scientific">Lachnellula suecica</name>
    <dbReference type="NCBI Taxonomy" id="602035"/>
    <lineage>
        <taxon>Eukaryota</taxon>
        <taxon>Fungi</taxon>
        <taxon>Dikarya</taxon>
        <taxon>Ascomycota</taxon>
        <taxon>Pezizomycotina</taxon>
        <taxon>Leotiomycetes</taxon>
        <taxon>Helotiales</taxon>
        <taxon>Lachnaceae</taxon>
        <taxon>Lachnellula</taxon>
    </lineage>
</organism>
<accession>A0A8T9C8B8</accession>
<dbReference type="GO" id="GO:0016491">
    <property type="term" value="F:oxidoreductase activity"/>
    <property type="evidence" value="ECO:0007669"/>
    <property type="project" value="UniProtKB-KW"/>
</dbReference>
<protein>
    <submittedName>
        <fullName evidence="2">Questin oxidase</fullName>
    </submittedName>
</protein>
<dbReference type="PANTHER" id="PTHR35870:SF6">
    <property type="entry name" value="MGS207 PROTEIN"/>
    <property type="match status" value="1"/>
</dbReference>
<evidence type="ECO:0000313" key="2">
    <source>
        <dbReference type="EMBL" id="TVY82009.1"/>
    </source>
</evidence>
<dbReference type="Pfam" id="PF14027">
    <property type="entry name" value="Questin_oxidase"/>
    <property type="match status" value="1"/>
</dbReference>
<evidence type="ECO:0000313" key="3">
    <source>
        <dbReference type="Proteomes" id="UP000469558"/>
    </source>
</evidence>
<gene>
    <name evidence="2" type="primary">gedK_0</name>
    <name evidence="2" type="ORF">LSUE1_G005526</name>
</gene>
<dbReference type="AlphaFoldDB" id="A0A8T9C8B8"/>
<evidence type="ECO:0000256" key="1">
    <source>
        <dbReference type="ARBA" id="ARBA00023002"/>
    </source>
</evidence>
<dbReference type="Proteomes" id="UP000469558">
    <property type="component" value="Unassembled WGS sequence"/>
</dbReference>
<keyword evidence="1" id="KW-0560">Oxidoreductase</keyword>